<proteinExistence type="predicted"/>
<accession>A0AAD7A056</accession>
<evidence type="ECO:0008006" key="4">
    <source>
        <dbReference type="Google" id="ProtNLM"/>
    </source>
</evidence>
<organism evidence="2 3">
    <name type="scientific">Mycena albidolilacea</name>
    <dbReference type="NCBI Taxonomy" id="1033008"/>
    <lineage>
        <taxon>Eukaryota</taxon>
        <taxon>Fungi</taxon>
        <taxon>Dikarya</taxon>
        <taxon>Basidiomycota</taxon>
        <taxon>Agaricomycotina</taxon>
        <taxon>Agaricomycetes</taxon>
        <taxon>Agaricomycetidae</taxon>
        <taxon>Agaricales</taxon>
        <taxon>Marasmiineae</taxon>
        <taxon>Mycenaceae</taxon>
        <taxon>Mycena</taxon>
    </lineage>
</organism>
<evidence type="ECO:0000313" key="3">
    <source>
        <dbReference type="Proteomes" id="UP001218218"/>
    </source>
</evidence>
<feature type="compositionally biased region" description="Basic and acidic residues" evidence="1">
    <location>
        <begin position="207"/>
        <end position="218"/>
    </location>
</feature>
<evidence type="ECO:0000313" key="2">
    <source>
        <dbReference type="EMBL" id="KAJ7346911.1"/>
    </source>
</evidence>
<dbReference type="AlphaFoldDB" id="A0AAD7A056"/>
<sequence length="300" mass="33652">MSTHTTVYAEVEQHGSRPPVLKPGDITALVVRDFENAALNWFAMKNVPDEQQVSQILGSFRDTRHIAWLRPAAERSRVKKLSFDAFMAEFRDKYLPVDWQAVTRNEILSSRMKETQTFDEWFTEVIGLASLLDGTPAALSDTRLRHTLEAGMCADLEVEYRLDTTANAVAHEKMDEWCRSVRRIDEKRIRDIAKQRRIAAEINKAEKCKANSDGDRTSKKPFSSSSKPNNSVSATAPSTPAASTSAPKGCPKLTDLERSLLNEHEGCNKCRKFYAGHRAADCPKDFPDPTTYRTLTAADA</sequence>
<feature type="non-terminal residue" evidence="2">
    <location>
        <position position="300"/>
    </location>
</feature>
<gene>
    <name evidence="2" type="ORF">DFH08DRAFT_700336</name>
</gene>
<keyword evidence="3" id="KW-1185">Reference proteome</keyword>
<feature type="region of interest" description="Disordered" evidence="1">
    <location>
        <begin position="207"/>
        <end position="252"/>
    </location>
</feature>
<reference evidence="2" key="1">
    <citation type="submission" date="2023-03" db="EMBL/GenBank/DDBJ databases">
        <title>Massive genome expansion in bonnet fungi (Mycena s.s.) driven by repeated elements and novel gene families across ecological guilds.</title>
        <authorList>
            <consortium name="Lawrence Berkeley National Laboratory"/>
            <person name="Harder C.B."/>
            <person name="Miyauchi S."/>
            <person name="Viragh M."/>
            <person name="Kuo A."/>
            <person name="Thoen E."/>
            <person name="Andreopoulos B."/>
            <person name="Lu D."/>
            <person name="Skrede I."/>
            <person name="Drula E."/>
            <person name="Henrissat B."/>
            <person name="Morin E."/>
            <person name="Kohler A."/>
            <person name="Barry K."/>
            <person name="LaButti K."/>
            <person name="Morin E."/>
            <person name="Salamov A."/>
            <person name="Lipzen A."/>
            <person name="Mereny Z."/>
            <person name="Hegedus B."/>
            <person name="Baldrian P."/>
            <person name="Stursova M."/>
            <person name="Weitz H."/>
            <person name="Taylor A."/>
            <person name="Grigoriev I.V."/>
            <person name="Nagy L.G."/>
            <person name="Martin F."/>
            <person name="Kauserud H."/>
        </authorList>
    </citation>
    <scope>NUCLEOTIDE SEQUENCE</scope>
    <source>
        <strain evidence="2">CBHHK002</strain>
    </source>
</reference>
<comment type="caution">
    <text evidence="2">The sequence shown here is derived from an EMBL/GenBank/DDBJ whole genome shotgun (WGS) entry which is preliminary data.</text>
</comment>
<feature type="region of interest" description="Disordered" evidence="1">
    <location>
        <begin position="279"/>
        <end position="300"/>
    </location>
</feature>
<evidence type="ECO:0000256" key="1">
    <source>
        <dbReference type="SAM" id="MobiDB-lite"/>
    </source>
</evidence>
<feature type="compositionally biased region" description="Low complexity" evidence="1">
    <location>
        <begin position="220"/>
        <end position="247"/>
    </location>
</feature>
<protein>
    <recommendedName>
        <fullName evidence="4">Retrotransposon gag domain-containing protein</fullName>
    </recommendedName>
</protein>
<name>A0AAD7A056_9AGAR</name>
<dbReference type="Proteomes" id="UP001218218">
    <property type="component" value="Unassembled WGS sequence"/>
</dbReference>
<dbReference type="EMBL" id="JARIHO010000020">
    <property type="protein sequence ID" value="KAJ7346911.1"/>
    <property type="molecule type" value="Genomic_DNA"/>
</dbReference>